<evidence type="ECO:0000313" key="1">
    <source>
        <dbReference type="EMBL" id="MFB9760578.1"/>
    </source>
</evidence>
<comment type="caution">
    <text evidence="1">The sequence shown here is derived from an EMBL/GenBank/DDBJ whole genome shotgun (WGS) entry which is preliminary data.</text>
</comment>
<protein>
    <submittedName>
        <fullName evidence="1">Uncharacterized protein</fullName>
    </submittedName>
</protein>
<reference evidence="1 2" key="1">
    <citation type="submission" date="2024-09" db="EMBL/GenBank/DDBJ databases">
        <authorList>
            <person name="Sun Q."/>
            <person name="Mori K."/>
        </authorList>
    </citation>
    <scope>NUCLEOTIDE SEQUENCE [LARGE SCALE GENOMIC DNA]</scope>
    <source>
        <strain evidence="1 2">JCM 11201</strain>
    </source>
</reference>
<dbReference type="EMBL" id="JBHMAF010000155">
    <property type="protein sequence ID" value="MFB9760578.1"/>
    <property type="molecule type" value="Genomic_DNA"/>
</dbReference>
<sequence length="53" mass="6139">MFGFKDPSFLFQNIKLFLFYLKLLVKAYIGVGDKKLYSFICESKVEKGNIALL</sequence>
<evidence type="ECO:0000313" key="2">
    <source>
        <dbReference type="Proteomes" id="UP001589609"/>
    </source>
</evidence>
<keyword evidence="2" id="KW-1185">Reference proteome</keyword>
<organism evidence="1 2">
    <name type="scientific">Ectobacillus funiculus</name>
    <dbReference type="NCBI Taxonomy" id="137993"/>
    <lineage>
        <taxon>Bacteria</taxon>
        <taxon>Bacillati</taxon>
        <taxon>Bacillota</taxon>
        <taxon>Bacilli</taxon>
        <taxon>Bacillales</taxon>
        <taxon>Bacillaceae</taxon>
        <taxon>Ectobacillus</taxon>
    </lineage>
</organism>
<accession>A0ABV5WIY7</accession>
<gene>
    <name evidence="1" type="ORF">ACFFMS_19900</name>
</gene>
<proteinExistence type="predicted"/>
<name>A0ABV5WIY7_9BACI</name>
<dbReference type="Proteomes" id="UP001589609">
    <property type="component" value="Unassembled WGS sequence"/>
</dbReference>